<evidence type="ECO:0000313" key="3">
    <source>
        <dbReference type="Proteomes" id="UP000234275"/>
    </source>
</evidence>
<feature type="region of interest" description="Disordered" evidence="1">
    <location>
        <begin position="34"/>
        <end position="319"/>
    </location>
</feature>
<feature type="compositionally biased region" description="Polar residues" evidence="1">
    <location>
        <begin position="223"/>
        <end position="242"/>
    </location>
</feature>
<dbReference type="VEuPathDB" id="FungiDB:P170DRAFT_119378"/>
<protein>
    <recommendedName>
        <fullName evidence="4">BHLH domain-containing protein</fullName>
    </recommendedName>
</protein>
<accession>A0A2I2GJB8</accession>
<dbReference type="OrthoDB" id="4507572at2759"/>
<dbReference type="Proteomes" id="UP000234275">
    <property type="component" value="Unassembled WGS sequence"/>
</dbReference>
<evidence type="ECO:0000256" key="1">
    <source>
        <dbReference type="SAM" id="MobiDB-lite"/>
    </source>
</evidence>
<feature type="compositionally biased region" description="Low complexity" evidence="1">
    <location>
        <begin position="409"/>
        <end position="431"/>
    </location>
</feature>
<evidence type="ECO:0000313" key="2">
    <source>
        <dbReference type="EMBL" id="PLB52970.1"/>
    </source>
</evidence>
<dbReference type="PANTHER" id="PTHR42023:SF1">
    <property type="entry name" value="BHLH DOMAIN-CONTAINING PROTEIN"/>
    <property type="match status" value="1"/>
</dbReference>
<proteinExistence type="predicted"/>
<feature type="compositionally biased region" description="Polar residues" evidence="1">
    <location>
        <begin position="91"/>
        <end position="115"/>
    </location>
</feature>
<feature type="compositionally biased region" description="Polar residues" evidence="1">
    <location>
        <begin position="432"/>
        <end position="441"/>
    </location>
</feature>
<feature type="region of interest" description="Disordered" evidence="1">
    <location>
        <begin position="393"/>
        <end position="490"/>
    </location>
</feature>
<sequence length="583" mass="62797">MWGKMSFHRSRKPVIGNPTLVNKTLNDDVYQSMSSVSGMPGGDRYYSSKTLPALPPKTAGSSFPARRPESGHRVASSVYSRDTVVDPVRQRSISLTQSTPQDQGSFAQSQYSLPLTISPGISPPDTPTSTTPGPRSRSSSQVSAIDEEPKQGPAGGAPMDYKFSSHLPVLSKRGGSSHTENSQLPPGSRSSSRSNATMWDSFSGDPTMSDHGRAGQAAPGGVSFQTHISANPKSSGSQSTSIFGKGKEQLLPKKVRGRLSKGENSLPPAVREPWKGPSGRSPIVAPIQEKPLARSASRLRISPSNDRLRDNAKPSLDYSSYGIVPSVVTTITGGETADRRAPSTSASAHSSRTRLPSSRENLVSTSTSATSHAPPRVDLPVSDLDASLADLKLTTDDDTFQPSSRFSVTTYEPTEASSSTTSRRTSVDTASQSTENFSSIMSRKRPVPSAVAPSKKPSRKPTPSQASNEDAVSIAPTELSPEEQAESRIESLEARKDSLIRRRNNINTIIHELTQVIQPSSVAYDMAAREEVKKTVSSLNNELAEIKREEHEIGLKLFRAWKKRDERNNYGGGSGLWVKRVTS</sequence>
<dbReference type="AlphaFoldDB" id="A0A2I2GJB8"/>
<dbReference type="GeneID" id="36550048"/>
<keyword evidence="3" id="KW-1185">Reference proteome</keyword>
<reference evidence="2 3" key="1">
    <citation type="submission" date="2016-12" db="EMBL/GenBank/DDBJ databases">
        <title>The genomes of Aspergillus section Nigri reveals drivers in fungal speciation.</title>
        <authorList>
            <consortium name="DOE Joint Genome Institute"/>
            <person name="Vesth T.C."/>
            <person name="Nybo J."/>
            <person name="Theobald S."/>
            <person name="Brandl J."/>
            <person name="Frisvad J.C."/>
            <person name="Nielsen K.F."/>
            <person name="Lyhne E.K."/>
            <person name="Kogle M.E."/>
            <person name="Kuo A."/>
            <person name="Riley R."/>
            <person name="Clum A."/>
            <person name="Nolan M."/>
            <person name="Lipzen A."/>
            <person name="Salamov A."/>
            <person name="Henrissat B."/>
            <person name="Wiebenga A."/>
            <person name="De Vries R.P."/>
            <person name="Grigoriev I.V."/>
            <person name="Mortensen U.H."/>
            <person name="Andersen M.R."/>
            <person name="Baker S.E."/>
        </authorList>
    </citation>
    <scope>NUCLEOTIDE SEQUENCE [LARGE SCALE GENOMIC DNA]</scope>
    <source>
        <strain evidence="2 3">IBT 23096</strain>
    </source>
</reference>
<feature type="region of interest" description="Disordered" evidence="1">
    <location>
        <begin position="333"/>
        <end position="381"/>
    </location>
</feature>
<dbReference type="EMBL" id="MSFO01000002">
    <property type="protein sequence ID" value="PLB52970.1"/>
    <property type="molecule type" value="Genomic_DNA"/>
</dbReference>
<evidence type="ECO:0008006" key="4">
    <source>
        <dbReference type="Google" id="ProtNLM"/>
    </source>
</evidence>
<feature type="compositionally biased region" description="Low complexity" evidence="1">
    <location>
        <begin position="342"/>
        <end position="354"/>
    </location>
</feature>
<dbReference type="RefSeq" id="XP_024708272.1">
    <property type="nucleotide sequence ID" value="XM_024842353.1"/>
</dbReference>
<name>A0A2I2GJB8_9EURO</name>
<feature type="compositionally biased region" description="Low complexity" evidence="1">
    <location>
        <begin position="127"/>
        <end position="140"/>
    </location>
</feature>
<dbReference type="PANTHER" id="PTHR42023">
    <property type="entry name" value="BHLH DOMAIN-CONTAINING PROTEIN"/>
    <property type="match status" value="1"/>
</dbReference>
<organism evidence="2 3">
    <name type="scientific">Aspergillus steynii IBT 23096</name>
    <dbReference type="NCBI Taxonomy" id="1392250"/>
    <lineage>
        <taxon>Eukaryota</taxon>
        <taxon>Fungi</taxon>
        <taxon>Dikarya</taxon>
        <taxon>Ascomycota</taxon>
        <taxon>Pezizomycotina</taxon>
        <taxon>Eurotiomycetes</taxon>
        <taxon>Eurotiomycetidae</taxon>
        <taxon>Eurotiales</taxon>
        <taxon>Aspergillaceae</taxon>
        <taxon>Aspergillus</taxon>
        <taxon>Aspergillus subgen. Circumdati</taxon>
    </lineage>
</organism>
<feature type="compositionally biased region" description="Polar residues" evidence="1">
    <location>
        <begin position="174"/>
        <end position="206"/>
    </location>
</feature>
<comment type="caution">
    <text evidence="2">The sequence shown here is derived from an EMBL/GenBank/DDBJ whole genome shotgun (WGS) entry which is preliminary data.</text>
</comment>
<gene>
    <name evidence="2" type="ORF">P170DRAFT_119378</name>
</gene>